<proteinExistence type="predicted"/>
<accession>A0AAD2CE09</accession>
<feature type="compositionally biased region" description="Polar residues" evidence="1">
    <location>
        <begin position="1"/>
        <end position="24"/>
    </location>
</feature>
<name>A0AAD2CE09_9STRA</name>
<dbReference type="EMBL" id="CAKOGP040000014">
    <property type="protein sequence ID" value="CAJ1927242.1"/>
    <property type="molecule type" value="Genomic_DNA"/>
</dbReference>
<gene>
    <name evidence="2" type="ORF">CYCCA115_LOCUS1287</name>
</gene>
<evidence type="ECO:0000256" key="1">
    <source>
        <dbReference type="SAM" id="MobiDB-lite"/>
    </source>
</evidence>
<feature type="region of interest" description="Disordered" evidence="1">
    <location>
        <begin position="1"/>
        <end position="25"/>
    </location>
</feature>
<feature type="region of interest" description="Disordered" evidence="1">
    <location>
        <begin position="66"/>
        <end position="116"/>
    </location>
</feature>
<feature type="compositionally biased region" description="Acidic residues" evidence="1">
    <location>
        <begin position="72"/>
        <end position="84"/>
    </location>
</feature>
<comment type="caution">
    <text evidence="2">The sequence shown here is derived from an EMBL/GenBank/DDBJ whole genome shotgun (WGS) entry which is preliminary data.</text>
</comment>
<reference evidence="2" key="1">
    <citation type="submission" date="2023-08" db="EMBL/GenBank/DDBJ databases">
        <authorList>
            <person name="Audoor S."/>
            <person name="Bilcke G."/>
        </authorList>
    </citation>
    <scope>NUCLEOTIDE SEQUENCE</scope>
</reference>
<protein>
    <submittedName>
        <fullName evidence="2">Uncharacterized protein</fullName>
    </submittedName>
</protein>
<dbReference type="Proteomes" id="UP001295423">
    <property type="component" value="Unassembled WGS sequence"/>
</dbReference>
<evidence type="ECO:0000313" key="3">
    <source>
        <dbReference type="Proteomes" id="UP001295423"/>
    </source>
</evidence>
<sequence>MQSLSSTRPKQGTETPSSRSTSSDPLFCSGAFFLGGALAPMRNVTQEFDTRAICMSTSAMRDIPALTWCPEETSDNSDDDEEEMIPTFSLVRRKEERGQQCNETEQDASNITRSTPSRSFKKLSLLSRPTVSPIGEILFKSE</sequence>
<evidence type="ECO:0000313" key="2">
    <source>
        <dbReference type="EMBL" id="CAJ1927242.1"/>
    </source>
</evidence>
<keyword evidence="3" id="KW-1185">Reference proteome</keyword>
<feature type="compositionally biased region" description="Polar residues" evidence="1">
    <location>
        <begin position="99"/>
        <end position="116"/>
    </location>
</feature>
<organism evidence="2 3">
    <name type="scientific">Cylindrotheca closterium</name>
    <dbReference type="NCBI Taxonomy" id="2856"/>
    <lineage>
        <taxon>Eukaryota</taxon>
        <taxon>Sar</taxon>
        <taxon>Stramenopiles</taxon>
        <taxon>Ochrophyta</taxon>
        <taxon>Bacillariophyta</taxon>
        <taxon>Bacillariophyceae</taxon>
        <taxon>Bacillariophycidae</taxon>
        <taxon>Bacillariales</taxon>
        <taxon>Bacillariaceae</taxon>
        <taxon>Cylindrotheca</taxon>
    </lineage>
</organism>
<dbReference type="AlphaFoldDB" id="A0AAD2CE09"/>